<sequence length="76" mass="8991">IQQGGPFPYRKDGTVFQNRERLLPQKPRGFYREYTVKTPGARDRGARRIVTGGDPPEVYYYTSDHYRSFRQIEPRP</sequence>
<comment type="caution">
    <text evidence="3">The sequence shown here is derived from an EMBL/GenBank/DDBJ whole genome shotgun (WGS) entry which is preliminary data.</text>
</comment>
<accession>A0A7X7R735</accession>
<evidence type="ECO:0000313" key="4">
    <source>
        <dbReference type="Proteomes" id="UP000536534"/>
    </source>
</evidence>
<name>A0A7X7R735_9RHOO</name>
<protein>
    <submittedName>
        <fullName evidence="3">Ribonuclease</fullName>
    </submittedName>
</protein>
<dbReference type="AlphaFoldDB" id="A0A7X7R735"/>
<organism evidence="3 4">
    <name type="scientific">Thauera phenolivorans</name>
    <dbReference type="NCBI Taxonomy" id="1792543"/>
    <lineage>
        <taxon>Bacteria</taxon>
        <taxon>Pseudomonadati</taxon>
        <taxon>Pseudomonadota</taxon>
        <taxon>Betaproteobacteria</taxon>
        <taxon>Rhodocyclales</taxon>
        <taxon>Zoogloeaceae</taxon>
        <taxon>Thauera</taxon>
    </lineage>
</organism>
<dbReference type="GO" id="GO:0004521">
    <property type="term" value="F:RNA endonuclease activity"/>
    <property type="evidence" value="ECO:0007669"/>
    <property type="project" value="InterPro"/>
</dbReference>
<proteinExistence type="predicted"/>
<feature type="non-terminal residue" evidence="3">
    <location>
        <position position="1"/>
    </location>
</feature>
<dbReference type="InterPro" id="IPR016191">
    <property type="entry name" value="Ribonuclease/ribotoxin"/>
</dbReference>
<dbReference type="EMBL" id="JAAYYV010000130">
    <property type="protein sequence ID" value="NLF53740.1"/>
    <property type="molecule type" value="Genomic_DNA"/>
</dbReference>
<reference evidence="3 4" key="1">
    <citation type="journal article" date="2020" name="Biotechnol. Biofuels">
        <title>New insights from the biogas microbiome by comprehensive genome-resolved metagenomics of nearly 1600 species originating from multiple anaerobic digesters.</title>
        <authorList>
            <person name="Campanaro S."/>
            <person name="Treu L."/>
            <person name="Rodriguez-R L.M."/>
            <person name="Kovalovszki A."/>
            <person name="Ziels R.M."/>
            <person name="Maus I."/>
            <person name="Zhu X."/>
            <person name="Kougias P.G."/>
            <person name="Basile A."/>
            <person name="Luo G."/>
            <person name="Schluter A."/>
            <person name="Konstantinidis K.T."/>
            <person name="Angelidaki I."/>
        </authorList>
    </citation>
    <scope>NUCLEOTIDE SEQUENCE [LARGE SCALE GENOMIC DNA]</scope>
    <source>
        <strain evidence="3">AS06rmzACSIP_256</strain>
    </source>
</reference>
<dbReference type="Gene3D" id="3.10.450.30">
    <property type="entry name" value="Microbial ribonucleases"/>
    <property type="match status" value="1"/>
</dbReference>
<evidence type="ECO:0000313" key="3">
    <source>
        <dbReference type="EMBL" id="NLF53740.1"/>
    </source>
</evidence>
<dbReference type="GO" id="GO:0016787">
    <property type="term" value="F:hydrolase activity"/>
    <property type="evidence" value="ECO:0007669"/>
    <property type="project" value="UniProtKB-KW"/>
</dbReference>
<evidence type="ECO:0000256" key="1">
    <source>
        <dbReference type="ARBA" id="ARBA00022722"/>
    </source>
</evidence>
<keyword evidence="1" id="KW-0540">Nuclease</keyword>
<dbReference type="GO" id="GO:0003723">
    <property type="term" value="F:RNA binding"/>
    <property type="evidence" value="ECO:0007669"/>
    <property type="project" value="InterPro"/>
</dbReference>
<keyword evidence="2" id="KW-0378">Hydrolase</keyword>
<evidence type="ECO:0000256" key="2">
    <source>
        <dbReference type="ARBA" id="ARBA00022801"/>
    </source>
</evidence>
<dbReference type="SUPFAM" id="SSF53933">
    <property type="entry name" value="Microbial ribonucleases"/>
    <property type="match status" value="1"/>
</dbReference>
<dbReference type="Pfam" id="PF00545">
    <property type="entry name" value="Ribonuclease"/>
    <property type="match status" value="1"/>
</dbReference>
<dbReference type="Proteomes" id="UP000536534">
    <property type="component" value="Unassembled WGS sequence"/>
</dbReference>
<gene>
    <name evidence="3" type="ORF">GX576_04955</name>
</gene>
<dbReference type="InterPro" id="IPR000026">
    <property type="entry name" value="N1-like"/>
</dbReference>